<evidence type="ECO:0000313" key="6">
    <source>
        <dbReference type="EMBL" id="PPK86055.1"/>
    </source>
</evidence>
<keyword evidence="4" id="KW-0812">Transmembrane</keyword>
<keyword evidence="4" id="KW-0472">Membrane</keyword>
<organism evidence="6 7">
    <name type="scientific">Neolewinella xylanilytica</name>
    <dbReference type="NCBI Taxonomy" id="1514080"/>
    <lineage>
        <taxon>Bacteria</taxon>
        <taxon>Pseudomonadati</taxon>
        <taxon>Bacteroidota</taxon>
        <taxon>Saprospiria</taxon>
        <taxon>Saprospirales</taxon>
        <taxon>Lewinellaceae</taxon>
        <taxon>Neolewinella</taxon>
    </lineage>
</organism>
<evidence type="ECO:0000256" key="2">
    <source>
        <dbReference type="ARBA" id="ARBA00023004"/>
    </source>
</evidence>
<evidence type="ECO:0000259" key="5">
    <source>
        <dbReference type="PROSITE" id="PS51007"/>
    </source>
</evidence>
<name>A0A2S6I4F0_9BACT</name>
<reference evidence="6 7" key="1">
    <citation type="submission" date="2018-02" db="EMBL/GenBank/DDBJ databases">
        <title>Genomic Encyclopedia of Archaeal and Bacterial Type Strains, Phase II (KMG-II): from individual species to whole genera.</title>
        <authorList>
            <person name="Goeker M."/>
        </authorList>
    </citation>
    <scope>NUCLEOTIDE SEQUENCE [LARGE SCALE GENOMIC DNA]</scope>
    <source>
        <strain evidence="6 7">DSM 29526</strain>
    </source>
</reference>
<feature type="transmembrane region" description="Helical" evidence="4">
    <location>
        <begin position="49"/>
        <end position="67"/>
    </location>
</feature>
<feature type="domain" description="Cytochrome c" evidence="5">
    <location>
        <begin position="162"/>
        <end position="350"/>
    </location>
</feature>
<sequence>MQLPVLADFSLFVGRFHPLVVHLPIGFLLLAVVLEWWPGRTARPAVRIAWTLGAVSATVAAVCGWLLAAESGGGDTLFWHRWLGVSVAALSMGGIFVTSRGGRLAKAYGIVVAAVLGLAGHLGGSLTHGEDYLYQHAPAVVQRLVGHAPDSSGYRDWSQTDLDSIALYATFLQPALEESCVRCHGAGEQRGGLRLDAPRFAYAGGDDGPLFVAGEPLRSHWVERVTLPRDDVKAMPPGGDPWTYTQVELLRYWIAEGADTNFVLDLNETPEDLKVLLRRDYGLDLRPRRFVETVEVLPLPEATMDDLRSMGWQLAVLQPDGGALEVQPKPGGRISGDDLRQLAALAAEQVVYLNLDDQPLDDADLAPLPRFTNLNRLRLNGTRLTNVTVELLAELAHLESLNLYRTRVDDGIFQHLPAYPSLERLYLWQTHASSEAAATFASSHPRITVETGVPAGAPPASQTK</sequence>
<dbReference type="InterPro" id="IPR009056">
    <property type="entry name" value="Cyt_c-like_dom"/>
</dbReference>
<comment type="caution">
    <text evidence="6">The sequence shown here is derived from an EMBL/GenBank/DDBJ whole genome shotgun (WGS) entry which is preliminary data.</text>
</comment>
<dbReference type="InterPro" id="IPR032675">
    <property type="entry name" value="LRR_dom_sf"/>
</dbReference>
<dbReference type="PROSITE" id="PS51007">
    <property type="entry name" value="CYTC"/>
    <property type="match status" value="1"/>
</dbReference>
<dbReference type="RefSeq" id="WP_104420521.1">
    <property type="nucleotide sequence ID" value="NZ_PTJC01000006.1"/>
</dbReference>
<dbReference type="EMBL" id="PTJC01000006">
    <property type="protein sequence ID" value="PPK86055.1"/>
    <property type="molecule type" value="Genomic_DNA"/>
</dbReference>
<keyword evidence="4" id="KW-1133">Transmembrane helix</keyword>
<dbReference type="SUPFAM" id="SSF52047">
    <property type="entry name" value="RNI-like"/>
    <property type="match status" value="1"/>
</dbReference>
<keyword evidence="7" id="KW-1185">Reference proteome</keyword>
<dbReference type="Gene3D" id="3.80.10.10">
    <property type="entry name" value="Ribonuclease Inhibitor"/>
    <property type="match status" value="1"/>
</dbReference>
<gene>
    <name evidence="6" type="ORF">CLV84_2972</name>
</gene>
<proteinExistence type="predicted"/>
<evidence type="ECO:0000256" key="3">
    <source>
        <dbReference type="PROSITE-ProRule" id="PRU00433"/>
    </source>
</evidence>
<dbReference type="PANTHER" id="PTHR35889">
    <property type="entry name" value="CYCLOINULO-OLIGOSACCHARIDE FRUCTANOTRANSFERASE-RELATED"/>
    <property type="match status" value="1"/>
</dbReference>
<keyword evidence="1 3" id="KW-0479">Metal-binding</keyword>
<accession>A0A2S6I4F0</accession>
<feature type="transmembrane region" description="Helical" evidence="4">
    <location>
        <begin position="20"/>
        <end position="37"/>
    </location>
</feature>
<evidence type="ECO:0000313" key="7">
    <source>
        <dbReference type="Proteomes" id="UP000237662"/>
    </source>
</evidence>
<dbReference type="Proteomes" id="UP000237662">
    <property type="component" value="Unassembled WGS sequence"/>
</dbReference>
<dbReference type="OrthoDB" id="713772at2"/>
<evidence type="ECO:0000256" key="1">
    <source>
        <dbReference type="ARBA" id="ARBA00022723"/>
    </source>
</evidence>
<dbReference type="PANTHER" id="PTHR35889:SF3">
    <property type="entry name" value="F-BOX DOMAIN-CONTAINING PROTEIN"/>
    <property type="match status" value="1"/>
</dbReference>
<protein>
    <submittedName>
        <fullName evidence="6">Putative membrane protein</fullName>
    </submittedName>
</protein>
<keyword evidence="2 3" id="KW-0408">Iron</keyword>
<dbReference type="AlphaFoldDB" id="A0A2S6I4F0"/>
<keyword evidence="3" id="KW-0349">Heme</keyword>
<evidence type="ECO:0000256" key="4">
    <source>
        <dbReference type="SAM" id="Phobius"/>
    </source>
</evidence>
<dbReference type="GO" id="GO:0020037">
    <property type="term" value="F:heme binding"/>
    <property type="evidence" value="ECO:0007669"/>
    <property type="project" value="InterPro"/>
</dbReference>
<feature type="transmembrane region" description="Helical" evidence="4">
    <location>
        <begin position="79"/>
        <end position="97"/>
    </location>
</feature>
<dbReference type="GO" id="GO:0009055">
    <property type="term" value="F:electron transfer activity"/>
    <property type="evidence" value="ECO:0007669"/>
    <property type="project" value="InterPro"/>
</dbReference>
<feature type="transmembrane region" description="Helical" evidence="4">
    <location>
        <begin position="104"/>
        <end position="123"/>
    </location>
</feature>
<dbReference type="Pfam" id="PF07635">
    <property type="entry name" value="PSCyt1"/>
    <property type="match status" value="1"/>
</dbReference>
<dbReference type="GO" id="GO:0046872">
    <property type="term" value="F:metal ion binding"/>
    <property type="evidence" value="ECO:0007669"/>
    <property type="project" value="UniProtKB-KW"/>
</dbReference>
<dbReference type="InterPro" id="IPR011429">
    <property type="entry name" value="Cyt_c_Planctomycete-type"/>
</dbReference>